<dbReference type="Gene3D" id="1.10.510.10">
    <property type="entry name" value="Transferase(Phosphotransferase) domain 1"/>
    <property type="match status" value="1"/>
</dbReference>
<dbReference type="SUPFAM" id="SSF56112">
    <property type="entry name" value="Protein kinase-like (PK-like)"/>
    <property type="match status" value="1"/>
</dbReference>
<evidence type="ECO:0000256" key="1">
    <source>
        <dbReference type="ARBA" id="ARBA00022527"/>
    </source>
</evidence>
<comment type="caution">
    <text evidence="10">The sequence shown here is derived from an EMBL/GenBank/DDBJ whole genome shotgun (WGS) entry which is preliminary data.</text>
</comment>
<accession>A0ABQ5KK65</accession>
<dbReference type="PANTHER" id="PTHR24346">
    <property type="entry name" value="MAP/MICROTUBULE AFFINITY-REGULATING KINASE"/>
    <property type="match status" value="1"/>
</dbReference>
<feature type="region of interest" description="Disordered" evidence="7">
    <location>
        <begin position="217"/>
        <end position="240"/>
    </location>
</feature>
<gene>
    <name evidence="10" type="ORF">ADUPG1_006484</name>
</gene>
<evidence type="ECO:0000313" key="10">
    <source>
        <dbReference type="EMBL" id="GKT32301.1"/>
    </source>
</evidence>
<feature type="domain" description="EF-hand" evidence="9">
    <location>
        <begin position="652"/>
        <end position="687"/>
    </location>
</feature>
<dbReference type="PROSITE" id="PS50222">
    <property type="entry name" value="EF_HAND_2"/>
    <property type="match status" value="2"/>
</dbReference>
<keyword evidence="11" id="KW-1185">Reference proteome</keyword>
<dbReference type="Proteomes" id="UP001057375">
    <property type="component" value="Unassembled WGS sequence"/>
</dbReference>
<dbReference type="Pfam" id="PF00069">
    <property type="entry name" value="Pkinase"/>
    <property type="match status" value="1"/>
</dbReference>
<dbReference type="InterPro" id="IPR008266">
    <property type="entry name" value="Tyr_kinase_AS"/>
</dbReference>
<protein>
    <recommendedName>
        <fullName evidence="12">Calmodulin</fullName>
    </recommendedName>
</protein>
<proteinExistence type="predicted"/>
<dbReference type="PROSITE" id="PS00018">
    <property type="entry name" value="EF_HAND_1"/>
    <property type="match status" value="2"/>
</dbReference>
<feature type="compositionally biased region" description="Basic and acidic residues" evidence="7">
    <location>
        <begin position="495"/>
        <end position="520"/>
    </location>
</feature>
<evidence type="ECO:0008006" key="12">
    <source>
        <dbReference type="Google" id="ProtNLM"/>
    </source>
</evidence>
<dbReference type="InterPro" id="IPR002048">
    <property type="entry name" value="EF_hand_dom"/>
</dbReference>
<dbReference type="SMART" id="SM00054">
    <property type="entry name" value="EFh"/>
    <property type="match status" value="2"/>
</dbReference>
<dbReference type="InterPro" id="IPR011009">
    <property type="entry name" value="Kinase-like_dom_sf"/>
</dbReference>
<feature type="compositionally biased region" description="Low complexity" evidence="7">
    <location>
        <begin position="535"/>
        <end position="549"/>
    </location>
</feature>
<dbReference type="PROSITE" id="PS50011">
    <property type="entry name" value="PROTEIN_KINASE_DOM"/>
    <property type="match status" value="1"/>
</dbReference>
<evidence type="ECO:0000256" key="5">
    <source>
        <dbReference type="ARBA" id="ARBA00022837"/>
    </source>
</evidence>
<reference evidence="10" key="1">
    <citation type="submission" date="2022-03" db="EMBL/GenBank/DDBJ databases">
        <title>Draft genome sequence of Aduncisulcus paluster, a free-living microaerophilic Fornicata.</title>
        <authorList>
            <person name="Yuyama I."/>
            <person name="Kume K."/>
            <person name="Tamura T."/>
            <person name="Inagaki Y."/>
            <person name="Hashimoto T."/>
        </authorList>
    </citation>
    <scope>NUCLEOTIDE SEQUENCE</scope>
    <source>
        <strain evidence="10">NY0171</strain>
    </source>
</reference>
<evidence type="ECO:0000256" key="2">
    <source>
        <dbReference type="ARBA" id="ARBA00022679"/>
    </source>
</evidence>
<keyword evidence="3" id="KW-0547">Nucleotide-binding</keyword>
<evidence type="ECO:0000256" key="6">
    <source>
        <dbReference type="ARBA" id="ARBA00022840"/>
    </source>
</evidence>
<dbReference type="SMART" id="SM00219">
    <property type="entry name" value="TyrKc"/>
    <property type="match status" value="1"/>
</dbReference>
<dbReference type="PANTHER" id="PTHR24346:SF82">
    <property type="entry name" value="KP78A-RELATED"/>
    <property type="match status" value="1"/>
</dbReference>
<evidence type="ECO:0000256" key="7">
    <source>
        <dbReference type="SAM" id="MobiDB-lite"/>
    </source>
</evidence>
<keyword evidence="5" id="KW-0106">Calcium</keyword>
<evidence type="ECO:0000256" key="3">
    <source>
        <dbReference type="ARBA" id="ARBA00022741"/>
    </source>
</evidence>
<feature type="region of interest" description="Disordered" evidence="7">
    <location>
        <begin position="285"/>
        <end position="331"/>
    </location>
</feature>
<keyword evidence="1" id="KW-0723">Serine/threonine-protein kinase</keyword>
<dbReference type="InterPro" id="IPR020635">
    <property type="entry name" value="Tyr_kinase_cat_dom"/>
</dbReference>
<dbReference type="PROSITE" id="PS00109">
    <property type="entry name" value="PROTEIN_KINASE_TYR"/>
    <property type="match status" value="1"/>
</dbReference>
<evidence type="ECO:0000259" key="9">
    <source>
        <dbReference type="PROSITE" id="PS50222"/>
    </source>
</evidence>
<dbReference type="InterPro" id="IPR000719">
    <property type="entry name" value="Prot_kinase_dom"/>
</dbReference>
<feature type="region of interest" description="Disordered" evidence="7">
    <location>
        <begin position="495"/>
        <end position="549"/>
    </location>
</feature>
<dbReference type="InterPro" id="IPR018247">
    <property type="entry name" value="EF_Hand_1_Ca_BS"/>
</dbReference>
<keyword evidence="2" id="KW-0808">Transferase</keyword>
<name>A0ABQ5KK65_9EUKA</name>
<keyword evidence="6" id="KW-0067">ATP-binding</keyword>
<feature type="domain" description="Protein kinase" evidence="8">
    <location>
        <begin position="705"/>
        <end position="894"/>
    </location>
</feature>
<evidence type="ECO:0000313" key="11">
    <source>
        <dbReference type="Proteomes" id="UP001057375"/>
    </source>
</evidence>
<sequence length="894" mass="98941">MGSVSSHHKVTDETKERITRNLYDKYMTGSQDPSLGLTIDKLAALDREDPSFKVGSLLFLRAADKSKGGNLTYEEFSSYVGYYAKLHKKAHEREHHDELTHSISSSSITAGCGCGRRASTSSLRPLLDEVASVSIPKSVGASFHKTVDIHSSSGYLKSSRTKSKPKCSLFPCCCLRKSNYDDDYNDFSTSRSLKHQSSSPSPPVTLPMAMHVLSNISPPETESETDDLSSSSSISPSVTEEENFITVTYKHEEGAEYNSAIAALSVISKEEDRLSEMMLSEDDRRYHREEGHESSLVPGEFKSETRKWRRAEPGDASTGIGGSTTDKSSVSAQSADWIHSLTVSTPQGRKPSAIPRRRRVESECDSDEWGVIGDIEDTDEGKEFHRSSSGPITHKPVIEQPISQELGSGDVHFMVSEGKRKRLMHDPKTIESFLAEMEDETKRSAYIEWMFNVADVDKSASINEQELGYLLDFIATDGIPCETFTFMRPMLKREQENNLNEMRRGSEGSRESEGEVDYDKKKQHSPSKADPYSVSASSATSSTSSATSSAFDKLASSTLTIPRTKHTINPGSVLPSAQTITPYSKLSGALKRQIEGVSKKALTPPALEPDYDDRTSPHGTIHGGYSIFLSPQDESTKLERAVKRAELTGLTNGLPLAKNVLAEFDFDCSGKLSKEEFEVLADLILHEYTIHFKWAGAHQRKVGHYLLSRTLGYGAQGIVKYAVNTDVISTPKAPPAAVAIKVVSKNNSDVSSQTDNEIHIMSHLSHDNIVNLIEVMESSNYIYIVMQLCGGGSLHSYIQNTHISESVARFYFYQLLCAVHHMHTQHIVHRDIRLENILLDNNGNVQLCDFGLSRIFEDKSDLIEVTDVVGSIYSLAPEQLRPSTDEEESESQSK</sequence>
<dbReference type="EMBL" id="BQXS01009968">
    <property type="protein sequence ID" value="GKT32301.1"/>
    <property type="molecule type" value="Genomic_DNA"/>
</dbReference>
<feature type="compositionally biased region" description="Basic and acidic residues" evidence="7">
    <location>
        <begin position="301"/>
        <end position="313"/>
    </location>
</feature>
<evidence type="ECO:0000259" key="8">
    <source>
        <dbReference type="PROSITE" id="PS50011"/>
    </source>
</evidence>
<organism evidence="10 11">
    <name type="scientific">Aduncisulcus paluster</name>
    <dbReference type="NCBI Taxonomy" id="2918883"/>
    <lineage>
        <taxon>Eukaryota</taxon>
        <taxon>Metamonada</taxon>
        <taxon>Carpediemonas-like organisms</taxon>
        <taxon>Aduncisulcus</taxon>
    </lineage>
</organism>
<dbReference type="InterPro" id="IPR011992">
    <property type="entry name" value="EF-hand-dom_pair"/>
</dbReference>
<feature type="domain" description="EF-hand" evidence="9">
    <location>
        <begin position="442"/>
        <end position="477"/>
    </location>
</feature>
<dbReference type="SUPFAM" id="SSF47473">
    <property type="entry name" value="EF-hand"/>
    <property type="match status" value="1"/>
</dbReference>
<evidence type="ECO:0000256" key="4">
    <source>
        <dbReference type="ARBA" id="ARBA00022777"/>
    </source>
</evidence>
<feature type="compositionally biased region" description="Low complexity" evidence="7">
    <location>
        <begin position="228"/>
        <end position="238"/>
    </location>
</feature>
<keyword evidence="4" id="KW-0418">Kinase</keyword>
<feature type="non-terminal residue" evidence="10">
    <location>
        <position position="894"/>
    </location>
</feature>